<name>A0A238WNQ8_9RHOB</name>
<gene>
    <name evidence="2" type="ORF">SAMN06265370_106196</name>
</gene>
<reference evidence="2 3" key="1">
    <citation type="submission" date="2017-06" db="EMBL/GenBank/DDBJ databases">
        <authorList>
            <person name="Kim H.J."/>
            <person name="Triplett B.A."/>
        </authorList>
    </citation>
    <scope>NUCLEOTIDE SEQUENCE [LARGE SCALE GENOMIC DNA]</scope>
    <source>
        <strain evidence="2 3">DSM 29052</strain>
    </source>
</reference>
<dbReference type="CDD" id="cd03205">
    <property type="entry name" value="GST_C_6"/>
    <property type="match status" value="1"/>
</dbReference>
<keyword evidence="3" id="KW-1185">Reference proteome</keyword>
<dbReference type="Pfam" id="PF13410">
    <property type="entry name" value="GST_C_2"/>
    <property type="match status" value="1"/>
</dbReference>
<sequence length="202" mass="22506">MMKLLSSPTSPFVRKVLIVLHETGQLDDVELVAVANTPTGPDATVAAANPVGKIPALIRDDGPALYDSRVICRFLDHRAKAGLYPENRLWDVLTLEATADGVMEAALLMTYEARLRPEDKQFPDWVEAQWTKIDRSLTALNSMWMSHLHGRLDMSHIAIAAALSYVDLRHDARNWRAGRDALAAWHKGFSERPSMLATQPQP</sequence>
<dbReference type="PANTHER" id="PTHR43968">
    <property type="match status" value="1"/>
</dbReference>
<accession>A0A238WNQ8</accession>
<dbReference type="InterPro" id="IPR050983">
    <property type="entry name" value="GST_Omega/HSP26"/>
</dbReference>
<dbReference type="SUPFAM" id="SSF47616">
    <property type="entry name" value="GST C-terminal domain-like"/>
    <property type="match status" value="1"/>
</dbReference>
<dbReference type="GO" id="GO:0005737">
    <property type="term" value="C:cytoplasm"/>
    <property type="evidence" value="ECO:0007669"/>
    <property type="project" value="TreeGrafter"/>
</dbReference>
<dbReference type="InterPro" id="IPR036249">
    <property type="entry name" value="Thioredoxin-like_sf"/>
</dbReference>
<evidence type="ECO:0000313" key="3">
    <source>
        <dbReference type="Proteomes" id="UP000198417"/>
    </source>
</evidence>
<feature type="domain" description="GST N-terminal" evidence="1">
    <location>
        <begin position="1"/>
        <end position="83"/>
    </location>
</feature>
<evidence type="ECO:0000259" key="1">
    <source>
        <dbReference type="PROSITE" id="PS50404"/>
    </source>
</evidence>
<dbReference type="GO" id="GO:0016740">
    <property type="term" value="F:transferase activity"/>
    <property type="evidence" value="ECO:0007669"/>
    <property type="project" value="UniProtKB-KW"/>
</dbReference>
<dbReference type="CDD" id="cd03049">
    <property type="entry name" value="GST_N_3"/>
    <property type="match status" value="1"/>
</dbReference>
<evidence type="ECO:0000313" key="2">
    <source>
        <dbReference type="EMBL" id="SNR48155.1"/>
    </source>
</evidence>
<dbReference type="InterPro" id="IPR004045">
    <property type="entry name" value="Glutathione_S-Trfase_N"/>
</dbReference>
<dbReference type="PANTHER" id="PTHR43968:SF6">
    <property type="entry name" value="GLUTATHIONE S-TRANSFERASE OMEGA"/>
    <property type="match status" value="1"/>
</dbReference>
<dbReference type="EMBL" id="FZNN01000006">
    <property type="protein sequence ID" value="SNR48155.1"/>
    <property type="molecule type" value="Genomic_DNA"/>
</dbReference>
<protein>
    <submittedName>
        <fullName evidence="2">Glutathione S-transferase</fullName>
    </submittedName>
</protein>
<dbReference type="InterPro" id="IPR036282">
    <property type="entry name" value="Glutathione-S-Trfase_C_sf"/>
</dbReference>
<dbReference type="Gene3D" id="3.40.30.10">
    <property type="entry name" value="Glutaredoxin"/>
    <property type="match status" value="1"/>
</dbReference>
<proteinExistence type="predicted"/>
<dbReference type="Pfam" id="PF13409">
    <property type="entry name" value="GST_N_2"/>
    <property type="match status" value="1"/>
</dbReference>
<organism evidence="2 3">
    <name type="scientific">Puniceibacterium sediminis</name>
    <dbReference type="NCBI Taxonomy" id="1608407"/>
    <lineage>
        <taxon>Bacteria</taxon>
        <taxon>Pseudomonadati</taxon>
        <taxon>Pseudomonadota</taxon>
        <taxon>Alphaproteobacteria</taxon>
        <taxon>Rhodobacterales</taxon>
        <taxon>Paracoccaceae</taxon>
        <taxon>Puniceibacterium</taxon>
    </lineage>
</organism>
<dbReference type="Proteomes" id="UP000198417">
    <property type="component" value="Unassembled WGS sequence"/>
</dbReference>
<dbReference type="PROSITE" id="PS50404">
    <property type="entry name" value="GST_NTER"/>
    <property type="match status" value="1"/>
</dbReference>
<dbReference type="SUPFAM" id="SSF52833">
    <property type="entry name" value="Thioredoxin-like"/>
    <property type="match status" value="1"/>
</dbReference>
<dbReference type="AlphaFoldDB" id="A0A238WNQ8"/>
<keyword evidence="2" id="KW-0808">Transferase</keyword>
<dbReference type="Gene3D" id="1.20.1050.10">
    <property type="match status" value="1"/>
</dbReference>